<evidence type="ECO:0000313" key="2">
    <source>
        <dbReference type="Proteomes" id="UP001215151"/>
    </source>
</evidence>
<proteinExistence type="predicted"/>
<dbReference type="InterPro" id="IPR032675">
    <property type="entry name" value="LRR_dom_sf"/>
</dbReference>
<dbReference type="EMBL" id="JAPEVG010000307">
    <property type="protein sequence ID" value="KAJ8469061.1"/>
    <property type="molecule type" value="Genomic_DNA"/>
</dbReference>
<dbReference type="AlphaFoldDB" id="A0AAD7TNK7"/>
<evidence type="ECO:0008006" key="3">
    <source>
        <dbReference type="Google" id="ProtNLM"/>
    </source>
</evidence>
<protein>
    <recommendedName>
        <fullName evidence="3">F-box domain-containing protein</fullName>
    </recommendedName>
</protein>
<sequence length="609" mass="66745">MHPAFAIDEILEEICRCSDDDALAIMARTSRLLHGSAVAALWKELQGLVPLVKCFPEDACNINSERILHISRPLTPADWVRFLKYSALVTFIVGAGSYADPEVVFLGPEIWQEIQSSKPTPVLFPNLRALDWRRIHLTSTCLPSFLSCVGGNLNKLVIGKYIFPAAAEAALVDTTLQLIVKQFPALREIVIGSSDNAVLGYSPASVSSLSALACALPSLTCFESSEIPLTENAIITLASLTTLRYLSIRLPEGATWARLPSALRGDRPFLNIITLDLVTTTQAYIAFSAAVKPPNIRSLCVCLSDVPPLNLISTLFTSIRHQAPLQTLCGIRICHTEVVGASMETWETSIIRSSDLRPLLDFRHVQAFHISLRCRYALDEAVYADMAKAWPDAEVLLIAEGHSCRHDRLPNIRVLVPFAIHCRYLRDLGIRFDATFGPAPQQGPDGARTNAGKCAWEELLGPLMNISSRCRLETLAVGTSDVPEPQNVAAFLARLFPRLSTIETNEPLINADETRVALWRYVEELLSAFLKIREDEGRRIGEEISIDVSAFQEAIMQPVVDIAVRSAQASLADMVNAALSDGRDAAVRAGEVFPYGLRARLLQAAAPAC</sequence>
<organism evidence="1 2">
    <name type="scientific">Trametes cubensis</name>
    <dbReference type="NCBI Taxonomy" id="1111947"/>
    <lineage>
        <taxon>Eukaryota</taxon>
        <taxon>Fungi</taxon>
        <taxon>Dikarya</taxon>
        <taxon>Basidiomycota</taxon>
        <taxon>Agaricomycotina</taxon>
        <taxon>Agaricomycetes</taxon>
        <taxon>Polyporales</taxon>
        <taxon>Polyporaceae</taxon>
        <taxon>Trametes</taxon>
    </lineage>
</organism>
<comment type="caution">
    <text evidence="1">The sequence shown here is derived from an EMBL/GenBank/DDBJ whole genome shotgun (WGS) entry which is preliminary data.</text>
</comment>
<accession>A0AAD7TNK7</accession>
<dbReference type="SUPFAM" id="SSF52047">
    <property type="entry name" value="RNI-like"/>
    <property type="match status" value="1"/>
</dbReference>
<dbReference type="Gene3D" id="3.80.10.10">
    <property type="entry name" value="Ribonuclease Inhibitor"/>
    <property type="match status" value="1"/>
</dbReference>
<reference evidence="1" key="1">
    <citation type="submission" date="2022-11" db="EMBL/GenBank/DDBJ databases">
        <title>Genome Sequence of Cubamyces cubensis.</title>
        <authorList>
            <person name="Buettner E."/>
        </authorList>
    </citation>
    <scope>NUCLEOTIDE SEQUENCE</scope>
    <source>
        <strain evidence="1">MPL-01</strain>
    </source>
</reference>
<gene>
    <name evidence="1" type="ORF">ONZ51_g9241</name>
</gene>
<dbReference type="Proteomes" id="UP001215151">
    <property type="component" value="Unassembled WGS sequence"/>
</dbReference>
<keyword evidence="2" id="KW-1185">Reference proteome</keyword>
<evidence type="ECO:0000313" key="1">
    <source>
        <dbReference type="EMBL" id="KAJ8469061.1"/>
    </source>
</evidence>
<name>A0AAD7TNK7_9APHY</name>